<proteinExistence type="inferred from homology"/>
<dbReference type="Pfam" id="PF08327">
    <property type="entry name" value="AHSA1"/>
    <property type="match status" value="1"/>
</dbReference>
<comment type="similarity">
    <text evidence="1">Belongs to the AHA1 family.</text>
</comment>
<dbReference type="InterPro" id="IPR013538">
    <property type="entry name" value="ASHA1/2-like_C"/>
</dbReference>
<keyword evidence="4" id="KW-1185">Reference proteome</keyword>
<feature type="domain" description="Activator of Hsp90 ATPase homologue 1/2-like C-terminal" evidence="2">
    <location>
        <begin position="17"/>
        <end position="139"/>
    </location>
</feature>
<dbReference type="Gene3D" id="3.30.530.20">
    <property type="match status" value="1"/>
</dbReference>
<evidence type="ECO:0000259" key="2">
    <source>
        <dbReference type="Pfam" id="PF08327"/>
    </source>
</evidence>
<organism evidence="3 4">
    <name type="scientific">Undibacterium fentianense</name>
    <dbReference type="NCBI Taxonomy" id="2828728"/>
    <lineage>
        <taxon>Bacteria</taxon>
        <taxon>Pseudomonadati</taxon>
        <taxon>Pseudomonadota</taxon>
        <taxon>Betaproteobacteria</taxon>
        <taxon>Burkholderiales</taxon>
        <taxon>Oxalobacteraceae</taxon>
        <taxon>Undibacterium</taxon>
    </lineage>
</organism>
<accession>A0A941E2D1</accession>
<dbReference type="AlphaFoldDB" id="A0A941E2D1"/>
<dbReference type="Proteomes" id="UP000678545">
    <property type="component" value="Unassembled WGS sequence"/>
</dbReference>
<dbReference type="CDD" id="cd07814">
    <property type="entry name" value="SRPBCC_CalC_Aha1-like"/>
    <property type="match status" value="1"/>
</dbReference>
<name>A0A941E2D1_9BURK</name>
<dbReference type="RefSeq" id="WP_212675111.1">
    <property type="nucleotide sequence ID" value="NZ_JAGSPJ010000003.1"/>
</dbReference>
<comment type="caution">
    <text evidence="3">The sequence shown here is derived from an EMBL/GenBank/DDBJ whole genome shotgun (WGS) entry which is preliminary data.</text>
</comment>
<evidence type="ECO:0000256" key="1">
    <source>
        <dbReference type="ARBA" id="ARBA00006817"/>
    </source>
</evidence>
<evidence type="ECO:0000313" key="4">
    <source>
        <dbReference type="Proteomes" id="UP000678545"/>
    </source>
</evidence>
<dbReference type="EMBL" id="JAGSPJ010000003">
    <property type="protein sequence ID" value="MBR7799957.1"/>
    <property type="molecule type" value="Genomic_DNA"/>
</dbReference>
<gene>
    <name evidence="3" type="ORF">KDM90_08100</name>
</gene>
<reference evidence="3" key="1">
    <citation type="submission" date="2021-04" db="EMBL/GenBank/DDBJ databases">
        <title>novel species isolated from subtropical streams in China.</title>
        <authorList>
            <person name="Lu H."/>
        </authorList>
    </citation>
    <scope>NUCLEOTIDE SEQUENCE</scope>
    <source>
        <strain evidence="3">FT137W</strain>
    </source>
</reference>
<sequence>MSDKPTCTVNVSRQFNMSANTIFDAWLDPKKAGKFLFVTPTGVMKKVEIDARVGGQFCIVESRNGEDAIHIGEYLEIIRPSRLRFSFGGNPFPATYVTISIRSSQTGCELNLIHDGVWMEYRESVTQGWSGILDHLAQLDIG</sequence>
<evidence type="ECO:0000313" key="3">
    <source>
        <dbReference type="EMBL" id="MBR7799957.1"/>
    </source>
</evidence>
<dbReference type="InterPro" id="IPR023393">
    <property type="entry name" value="START-like_dom_sf"/>
</dbReference>
<protein>
    <submittedName>
        <fullName evidence="3">SRPBCC domain-containing protein</fullName>
    </submittedName>
</protein>
<dbReference type="SUPFAM" id="SSF55961">
    <property type="entry name" value="Bet v1-like"/>
    <property type="match status" value="1"/>
</dbReference>